<dbReference type="EMBL" id="JASKHM010000005">
    <property type="protein sequence ID" value="MEQ4482832.1"/>
    <property type="molecule type" value="Genomic_DNA"/>
</dbReference>
<organism evidence="2 3">
    <name type="scientific">Cohnella silvisoli</name>
    <dbReference type="NCBI Taxonomy" id="2873699"/>
    <lineage>
        <taxon>Bacteria</taxon>
        <taxon>Bacillati</taxon>
        <taxon>Bacillota</taxon>
        <taxon>Bacilli</taxon>
        <taxon>Bacillales</taxon>
        <taxon>Paenibacillaceae</taxon>
        <taxon>Cohnella</taxon>
    </lineage>
</organism>
<evidence type="ECO:0000313" key="2">
    <source>
        <dbReference type="EMBL" id="MEQ4482832.1"/>
    </source>
</evidence>
<gene>
    <name evidence="2" type="ORF">QJS35_10530</name>
</gene>
<accession>A0ABV1KS61</accession>
<reference evidence="2 3" key="1">
    <citation type="journal article" date="2023" name="Genome Announc.">
        <title>Pan-Genome Analyses of the Genus Cohnella and Proposal of the Novel Species Cohnella silvisoli sp. nov., Isolated from Forest Soil.</title>
        <authorList>
            <person name="Wang C."/>
            <person name="Mao L."/>
            <person name="Bao G."/>
            <person name="Zhu H."/>
        </authorList>
    </citation>
    <scope>NUCLEOTIDE SEQUENCE [LARGE SCALE GENOMIC DNA]</scope>
    <source>
        <strain evidence="2 3">NL03-T5-1</strain>
    </source>
</reference>
<dbReference type="RefSeq" id="WP_232185538.1">
    <property type="nucleotide sequence ID" value="NZ_JAIOAP010000005.1"/>
</dbReference>
<proteinExistence type="predicted"/>
<keyword evidence="1" id="KW-0812">Transmembrane</keyword>
<keyword evidence="1" id="KW-0472">Membrane</keyword>
<feature type="transmembrane region" description="Helical" evidence="1">
    <location>
        <begin position="47"/>
        <end position="65"/>
    </location>
</feature>
<sequence>MSNKIKQEIDKIPIPPDLHLRSLLGIEQAKLENEQNRLPSDKRYTNIKVIAAALLGLILLTVVISNTQVLAAIQKALQFVPGIGIVKEEDSPTARYVLKNPITKQIGEGSIVITGIMVDQQMTLITITGTNTTRFEKVKLVNEQGAEFTVKRSMSTWGSHEWSASFWYDGQLDLKGSVKLFLEEKPEVVIPLTLVQADTFTSYADMGETATANGITITAIANRVDDKARFSLVAQHSKDIKINDYGFFGLYAHENQKMNVMDSNGKKLPIENIHGIFAPASEFYFKLSEGNGNSYELTIPEIYTEAQDKVKIEIPTETTENLNQTFEIAGFPVTITRIDRLDDKSLRMYVDLHYSENTPASLHMFSLDSMSNVARMNDQTGELVYLEFDVEPNHEKQKITFARPEVLIRGPWKFELPADKYFDN</sequence>
<evidence type="ECO:0000313" key="3">
    <source>
        <dbReference type="Proteomes" id="UP001493487"/>
    </source>
</evidence>
<comment type="caution">
    <text evidence="2">The sequence shown here is derived from an EMBL/GenBank/DDBJ whole genome shotgun (WGS) entry which is preliminary data.</text>
</comment>
<keyword evidence="1" id="KW-1133">Transmembrane helix</keyword>
<dbReference type="Proteomes" id="UP001493487">
    <property type="component" value="Unassembled WGS sequence"/>
</dbReference>
<evidence type="ECO:0000256" key="1">
    <source>
        <dbReference type="SAM" id="Phobius"/>
    </source>
</evidence>
<keyword evidence="3" id="KW-1185">Reference proteome</keyword>
<evidence type="ECO:0008006" key="4">
    <source>
        <dbReference type="Google" id="ProtNLM"/>
    </source>
</evidence>
<name>A0ABV1KS61_9BACL</name>
<protein>
    <recommendedName>
        <fullName evidence="4">DUF4179 domain-containing protein</fullName>
    </recommendedName>
</protein>